<name>A0A8K0CAY9_IGNLU</name>
<accession>A0A8K0CAY9</accession>
<dbReference type="EMBL" id="VTPC01090882">
    <property type="protein sequence ID" value="KAF2880957.1"/>
    <property type="molecule type" value="Genomic_DNA"/>
</dbReference>
<reference evidence="1" key="1">
    <citation type="submission" date="2019-08" db="EMBL/GenBank/DDBJ databases">
        <title>The genome of the North American firefly Photinus pyralis.</title>
        <authorList>
            <consortium name="Photinus pyralis genome working group"/>
            <person name="Fallon T.R."/>
            <person name="Sander Lower S.E."/>
            <person name="Weng J.-K."/>
        </authorList>
    </citation>
    <scope>NUCLEOTIDE SEQUENCE</scope>
    <source>
        <strain evidence="1">TRF0915ILg1</strain>
        <tissue evidence="1">Whole body</tissue>
    </source>
</reference>
<protein>
    <submittedName>
        <fullName evidence="1">Uncharacterized protein</fullName>
    </submittedName>
</protein>
<dbReference type="Proteomes" id="UP000801492">
    <property type="component" value="Unassembled WGS sequence"/>
</dbReference>
<dbReference type="AlphaFoldDB" id="A0A8K0CAY9"/>
<keyword evidence="2" id="KW-1185">Reference proteome</keyword>
<proteinExistence type="predicted"/>
<organism evidence="1 2">
    <name type="scientific">Ignelater luminosus</name>
    <name type="common">Cucubano</name>
    <name type="synonym">Pyrophorus luminosus</name>
    <dbReference type="NCBI Taxonomy" id="2038154"/>
    <lineage>
        <taxon>Eukaryota</taxon>
        <taxon>Metazoa</taxon>
        <taxon>Ecdysozoa</taxon>
        <taxon>Arthropoda</taxon>
        <taxon>Hexapoda</taxon>
        <taxon>Insecta</taxon>
        <taxon>Pterygota</taxon>
        <taxon>Neoptera</taxon>
        <taxon>Endopterygota</taxon>
        <taxon>Coleoptera</taxon>
        <taxon>Polyphaga</taxon>
        <taxon>Elateriformia</taxon>
        <taxon>Elateroidea</taxon>
        <taxon>Elateridae</taxon>
        <taxon>Agrypninae</taxon>
        <taxon>Pyrophorini</taxon>
        <taxon>Ignelater</taxon>
    </lineage>
</organism>
<evidence type="ECO:0000313" key="2">
    <source>
        <dbReference type="Proteomes" id="UP000801492"/>
    </source>
</evidence>
<evidence type="ECO:0000313" key="1">
    <source>
        <dbReference type="EMBL" id="KAF2880957.1"/>
    </source>
</evidence>
<gene>
    <name evidence="1" type="ORF">ILUMI_25216</name>
</gene>
<comment type="caution">
    <text evidence="1">The sequence shown here is derived from an EMBL/GenBank/DDBJ whole genome shotgun (WGS) entry which is preliminary data.</text>
</comment>
<sequence>MIRLWIHKESYAIVVDPPTNMSLDVDLLYTIRVRMRFRNLSVFSIHAPTEDKEEEQKEEFYELLEGEVENTPNNDIKRAVADFNAGIHTDSLGATNVDANGTILNKKKQIVEYADDLDLIARFKRALRKGYKKLKQKSIKKSIMPQERMPRRIIRAVMIGYRTRERPSTRWRDNVRKGAESMLGNRIWQGAARDQDECEEGTTNELIALDNSLIRSSGEEDAQEYAAIEEMLPYVLNGTILEIQHTASV</sequence>